<dbReference type="Pfam" id="PF00106">
    <property type="entry name" value="adh_short"/>
    <property type="match status" value="1"/>
</dbReference>
<reference evidence="4 5" key="1">
    <citation type="journal article" date="2016" name="Nat. Commun.">
        <title>Ectomycorrhizal ecology is imprinted in the genome of the dominant symbiotic fungus Cenococcum geophilum.</title>
        <authorList>
            <consortium name="DOE Joint Genome Institute"/>
            <person name="Peter M."/>
            <person name="Kohler A."/>
            <person name="Ohm R.A."/>
            <person name="Kuo A."/>
            <person name="Krutzmann J."/>
            <person name="Morin E."/>
            <person name="Arend M."/>
            <person name="Barry K.W."/>
            <person name="Binder M."/>
            <person name="Choi C."/>
            <person name="Clum A."/>
            <person name="Copeland A."/>
            <person name="Grisel N."/>
            <person name="Haridas S."/>
            <person name="Kipfer T."/>
            <person name="LaButti K."/>
            <person name="Lindquist E."/>
            <person name="Lipzen A."/>
            <person name="Maire R."/>
            <person name="Meier B."/>
            <person name="Mihaltcheva S."/>
            <person name="Molinier V."/>
            <person name="Murat C."/>
            <person name="Poggeler S."/>
            <person name="Quandt C.A."/>
            <person name="Sperisen C."/>
            <person name="Tritt A."/>
            <person name="Tisserant E."/>
            <person name="Crous P.W."/>
            <person name="Henrissat B."/>
            <person name="Nehls U."/>
            <person name="Egli S."/>
            <person name="Spatafora J.W."/>
            <person name="Grigoriev I.V."/>
            <person name="Martin F.M."/>
        </authorList>
    </citation>
    <scope>NUCLEOTIDE SEQUENCE [LARGE SCALE GENOMIC DNA]</scope>
    <source>
        <strain evidence="4 5">CBS 207.34</strain>
    </source>
</reference>
<feature type="non-terminal residue" evidence="4">
    <location>
        <position position="275"/>
    </location>
</feature>
<sequence>KVALITGGASGMGLAVAQSLASKGGWHVHLVDLNAERGAAAASSTGSSAFFHQTNVTSDDSLASTFKNVYETQRRIDFVFANAGIAEHANFYGTHDSDPPPPVAGLNPIVDIDLKSVVSTSYLALHYFRKSPDVEDKCHIMTASCGGLYPSYYSPIYTATKHGVIALMRSIARQFWLQGKIRVNTICPSVVRTNSLDAKEWANFPEEYFTPVEKIVDTVVMLVDGKDEKVEVKGQLWGKAVEISGLSHYYREQPEYCDEAMRAVMGSTDIEMLET</sequence>
<dbReference type="PANTHER" id="PTHR44229">
    <property type="entry name" value="15-HYDROXYPROSTAGLANDIN DEHYDROGENASE [NAD(+)]"/>
    <property type="match status" value="1"/>
</dbReference>
<evidence type="ECO:0000256" key="1">
    <source>
        <dbReference type="ARBA" id="ARBA00006484"/>
    </source>
</evidence>
<dbReference type="Proteomes" id="UP000250140">
    <property type="component" value="Unassembled WGS sequence"/>
</dbReference>
<organism evidence="4 5">
    <name type="scientific">Glonium stellatum</name>
    <dbReference type="NCBI Taxonomy" id="574774"/>
    <lineage>
        <taxon>Eukaryota</taxon>
        <taxon>Fungi</taxon>
        <taxon>Dikarya</taxon>
        <taxon>Ascomycota</taxon>
        <taxon>Pezizomycotina</taxon>
        <taxon>Dothideomycetes</taxon>
        <taxon>Pleosporomycetidae</taxon>
        <taxon>Gloniales</taxon>
        <taxon>Gloniaceae</taxon>
        <taxon>Glonium</taxon>
    </lineage>
</organism>
<accession>A0A8E2F0N3</accession>
<dbReference type="InterPro" id="IPR002347">
    <property type="entry name" value="SDR_fam"/>
</dbReference>
<gene>
    <name evidence="4" type="ORF">AOQ84DRAFT_293185</name>
</gene>
<evidence type="ECO:0000313" key="5">
    <source>
        <dbReference type="Proteomes" id="UP000250140"/>
    </source>
</evidence>
<protein>
    <submittedName>
        <fullName evidence="4">Short-chain dehydrogenase</fullName>
    </submittedName>
</protein>
<dbReference type="GO" id="GO:0005737">
    <property type="term" value="C:cytoplasm"/>
    <property type="evidence" value="ECO:0007669"/>
    <property type="project" value="TreeGrafter"/>
</dbReference>
<proteinExistence type="inferred from homology"/>
<dbReference type="PRINTS" id="PR00081">
    <property type="entry name" value="GDHRDH"/>
</dbReference>
<dbReference type="Gene3D" id="3.40.50.720">
    <property type="entry name" value="NAD(P)-binding Rossmann-like Domain"/>
    <property type="match status" value="1"/>
</dbReference>
<evidence type="ECO:0000256" key="3">
    <source>
        <dbReference type="ARBA" id="ARBA00023002"/>
    </source>
</evidence>
<dbReference type="AlphaFoldDB" id="A0A8E2F0N3"/>
<evidence type="ECO:0000313" key="4">
    <source>
        <dbReference type="EMBL" id="OCL08410.1"/>
    </source>
</evidence>
<dbReference type="InterPro" id="IPR036291">
    <property type="entry name" value="NAD(P)-bd_dom_sf"/>
</dbReference>
<comment type="similarity">
    <text evidence="1">Belongs to the short-chain dehydrogenases/reductases (SDR) family.</text>
</comment>
<evidence type="ECO:0000256" key="2">
    <source>
        <dbReference type="ARBA" id="ARBA00022857"/>
    </source>
</evidence>
<keyword evidence="5" id="KW-1185">Reference proteome</keyword>
<dbReference type="SUPFAM" id="SSF51735">
    <property type="entry name" value="NAD(P)-binding Rossmann-fold domains"/>
    <property type="match status" value="1"/>
</dbReference>
<keyword evidence="3" id="KW-0560">Oxidoreductase</keyword>
<keyword evidence="2" id="KW-0521">NADP</keyword>
<dbReference type="EMBL" id="KV749661">
    <property type="protein sequence ID" value="OCL08410.1"/>
    <property type="molecule type" value="Genomic_DNA"/>
</dbReference>
<dbReference type="GO" id="GO:0016616">
    <property type="term" value="F:oxidoreductase activity, acting on the CH-OH group of donors, NAD or NADP as acceptor"/>
    <property type="evidence" value="ECO:0007669"/>
    <property type="project" value="TreeGrafter"/>
</dbReference>
<dbReference type="InterPro" id="IPR020904">
    <property type="entry name" value="Sc_DH/Rdtase_CS"/>
</dbReference>
<dbReference type="PANTHER" id="PTHR44229:SF4">
    <property type="entry name" value="15-HYDROXYPROSTAGLANDIN DEHYDROGENASE [NAD(+)]"/>
    <property type="match status" value="1"/>
</dbReference>
<dbReference type="PROSITE" id="PS00061">
    <property type="entry name" value="ADH_SHORT"/>
    <property type="match status" value="1"/>
</dbReference>
<dbReference type="OrthoDB" id="5371740at2759"/>
<name>A0A8E2F0N3_9PEZI</name>